<dbReference type="Proteomes" id="UP000054266">
    <property type="component" value="Unassembled WGS sequence"/>
</dbReference>
<dbReference type="STRING" id="5601.A0A0D2DR42"/>
<dbReference type="GO" id="GO:0000981">
    <property type="term" value="F:DNA-binding transcription factor activity, RNA polymerase II-specific"/>
    <property type="evidence" value="ECO:0007669"/>
    <property type="project" value="InterPro"/>
</dbReference>
<evidence type="ECO:0000313" key="9">
    <source>
        <dbReference type="Proteomes" id="UP000054266"/>
    </source>
</evidence>
<dbReference type="GO" id="GO:0045944">
    <property type="term" value="P:positive regulation of transcription by RNA polymerase II"/>
    <property type="evidence" value="ECO:0007669"/>
    <property type="project" value="TreeGrafter"/>
</dbReference>
<proteinExistence type="predicted"/>
<dbReference type="Pfam" id="PF00172">
    <property type="entry name" value="Zn_clus"/>
    <property type="match status" value="1"/>
</dbReference>
<evidence type="ECO:0000313" key="8">
    <source>
        <dbReference type="EMBL" id="KIW64667.1"/>
    </source>
</evidence>
<sequence length="480" mass="53434">MVSEESNPGSTSLATKDCRVCNRRRIRCDRTLPSCQKCARKGVECPGFGTKFRWTNAIAVRGRFKGRGAPVVPQRVQAQDTEPSSLQSPGEEDTPSPSYQPGLALAQQLPPSTAKYLLQYYADNIAPLMVWLDSDQNEYKRLVIPLAEKDTVLRLAVLAISAAHMPDEDRLAPGFSQATGEAAILMITQRVRQVTQRSLEDPETDVGGGIAAEILAAMLILSNHCLLQSASAHAQSHRQAARILINSLELKQSPGDELTFFLKNQLAIYDVLACTTLFDYDHIQHAILPNIERQDVPFGEFLHILHRITLMSLDKTKPAKPPGNLEEEFELSSGSTLVAAGPLAQTLTRSARRDFIRLVRAYEYAGMIFAFKRLSISPGPGQIEEAYVNRLFRVLDQFDDISASLHNLAWPLLMAGVSCCGDEQRMSAIRGYCQRLSANTRFEHYAELLTFLQELWQSGHSDWTLLARQWERKGTPVIAV</sequence>
<comment type="subcellular location">
    <subcellularLocation>
        <location evidence="1">Nucleus</location>
    </subcellularLocation>
</comment>
<reference evidence="8 9" key="1">
    <citation type="submission" date="2015-01" db="EMBL/GenBank/DDBJ databases">
        <title>The Genome Sequence of Capronia semiimmersa CBS27337.</title>
        <authorList>
            <consortium name="The Broad Institute Genomics Platform"/>
            <person name="Cuomo C."/>
            <person name="de Hoog S."/>
            <person name="Gorbushina A."/>
            <person name="Stielow B."/>
            <person name="Teixiera M."/>
            <person name="Abouelleil A."/>
            <person name="Chapman S.B."/>
            <person name="Priest M."/>
            <person name="Young S.K."/>
            <person name="Wortman J."/>
            <person name="Nusbaum C."/>
            <person name="Birren B."/>
        </authorList>
    </citation>
    <scope>NUCLEOTIDE SEQUENCE [LARGE SCALE GENOMIC DNA]</scope>
    <source>
        <strain evidence="8 9">CBS 27337</strain>
    </source>
</reference>
<evidence type="ECO:0000259" key="7">
    <source>
        <dbReference type="PROSITE" id="PS50048"/>
    </source>
</evidence>
<dbReference type="PROSITE" id="PS50048">
    <property type="entry name" value="ZN2_CY6_FUNGAL_2"/>
    <property type="match status" value="1"/>
</dbReference>
<dbReference type="GO" id="GO:0008270">
    <property type="term" value="F:zinc ion binding"/>
    <property type="evidence" value="ECO:0007669"/>
    <property type="project" value="InterPro"/>
</dbReference>
<evidence type="ECO:0000256" key="3">
    <source>
        <dbReference type="ARBA" id="ARBA00023125"/>
    </source>
</evidence>
<feature type="compositionally biased region" description="Polar residues" evidence="6">
    <location>
        <begin position="76"/>
        <end position="88"/>
    </location>
</feature>
<keyword evidence="2" id="KW-0805">Transcription regulation</keyword>
<dbReference type="Gene3D" id="4.10.240.10">
    <property type="entry name" value="Zn(2)-C6 fungal-type DNA-binding domain"/>
    <property type="match status" value="1"/>
</dbReference>
<accession>A0A0D2DR42</accession>
<dbReference type="AlphaFoldDB" id="A0A0D2DR42"/>
<feature type="domain" description="Zn(2)-C6 fungal-type" evidence="7">
    <location>
        <begin position="17"/>
        <end position="45"/>
    </location>
</feature>
<keyword evidence="9" id="KW-1185">Reference proteome</keyword>
<dbReference type="PANTHER" id="PTHR37534">
    <property type="entry name" value="TRANSCRIPTIONAL ACTIVATOR PROTEIN UGA3"/>
    <property type="match status" value="1"/>
</dbReference>
<organism evidence="8 9">
    <name type="scientific">Phialophora macrospora</name>
    <dbReference type="NCBI Taxonomy" id="1851006"/>
    <lineage>
        <taxon>Eukaryota</taxon>
        <taxon>Fungi</taxon>
        <taxon>Dikarya</taxon>
        <taxon>Ascomycota</taxon>
        <taxon>Pezizomycotina</taxon>
        <taxon>Eurotiomycetes</taxon>
        <taxon>Chaetothyriomycetidae</taxon>
        <taxon>Chaetothyriales</taxon>
        <taxon>Herpotrichiellaceae</taxon>
        <taxon>Phialophora</taxon>
    </lineage>
</organism>
<dbReference type="GO" id="GO:0000976">
    <property type="term" value="F:transcription cis-regulatory region binding"/>
    <property type="evidence" value="ECO:0007669"/>
    <property type="project" value="TreeGrafter"/>
</dbReference>
<dbReference type="GO" id="GO:0005634">
    <property type="term" value="C:nucleus"/>
    <property type="evidence" value="ECO:0007669"/>
    <property type="project" value="UniProtKB-SubCell"/>
</dbReference>
<dbReference type="InterPro" id="IPR021858">
    <property type="entry name" value="Fun_TF"/>
</dbReference>
<dbReference type="EMBL" id="KN846961">
    <property type="protein sequence ID" value="KIW64667.1"/>
    <property type="molecule type" value="Genomic_DNA"/>
</dbReference>
<dbReference type="PANTHER" id="PTHR37534:SF17">
    <property type="entry name" value="ZN(2)-C6 FUNGAL-TYPE DOMAIN-CONTAINING PROTEIN"/>
    <property type="match status" value="1"/>
</dbReference>
<evidence type="ECO:0000256" key="2">
    <source>
        <dbReference type="ARBA" id="ARBA00023015"/>
    </source>
</evidence>
<dbReference type="SUPFAM" id="SSF57701">
    <property type="entry name" value="Zn2/Cys6 DNA-binding domain"/>
    <property type="match status" value="1"/>
</dbReference>
<name>A0A0D2DR42_9EURO</name>
<dbReference type="InterPro" id="IPR001138">
    <property type="entry name" value="Zn2Cys6_DnaBD"/>
</dbReference>
<evidence type="ECO:0000256" key="5">
    <source>
        <dbReference type="ARBA" id="ARBA00023242"/>
    </source>
</evidence>
<gene>
    <name evidence="8" type="ORF">PV04_09585</name>
</gene>
<evidence type="ECO:0000256" key="6">
    <source>
        <dbReference type="SAM" id="MobiDB-lite"/>
    </source>
</evidence>
<keyword evidence="4" id="KW-0804">Transcription</keyword>
<keyword evidence="5" id="KW-0539">Nucleus</keyword>
<dbReference type="HOGENOM" id="CLU_036330_1_0_1"/>
<dbReference type="Pfam" id="PF11951">
    <property type="entry name" value="Fungal_trans_2"/>
    <property type="match status" value="1"/>
</dbReference>
<evidence type="ECO:0000256" key="1">
    <source>
        <dbReference type="ARBA" id="ARBA00004123"/>
    </source>
</evidence>
<dbReference type="SMART" id="SM00066">
    <property type="entry name" value="GAL4"/>
    <property type="match status" value="1"/>
</dbReference>
<feature type="region of interest" description="Disordered" evidence="6">
    <location>
        <begin position="69"/>
        <end position="102"/>
    </location>
</feature>
<evidence type="ECO:0000256" key="4">
    <source>
        <dbReference type="ARBA" id="ARBA00023163"/>
    </source>
</evidence>
<keyword evidence="3" id="KW-0238">DNA-binding</keyword>
<dbReference type="InterPro" id="IPR036864">
    <property type="entry name" value="Zn2-C6_fun-type_DNA-bd_sf"/>
</dbReference>
<protein>
    <recommendedName>
        <fullName evidence="7">Zn(2)-C6 fungal-type domain-containing protein</fullName>
    </recommendedName>
</protein>
<dbReference type="CDD" id="cd00067">
    <property type="entry name" value="GAL4"/>
    <property type="match status" value="1"/>
</dbReference>